<organism evidence="1">
    <name type="scientific">Nothobranchius pienaari</name>
    <dbReference type="NCBI Taxonomy" id="704102"/>
    <lineage>
        <taxon>Eukaryota</taxon>
        <taxon>Metazoa</taxon>
        <taxon>Chordata</taxon>
        <taxon>Craniata</taxon>
        <taxon>Vertebrata</taxon>
        <taxon>Euteleostomi</taxon>
        <taxon>Actinopterygii</taxon>
        <taxon>Neopterygii</taxon>
        <taxon>Teleostei</taxon>
        <taxon>Neoteleostei</taxon>
        <taxon>Acanthomorphata</taxon>
        <taxon>Ovalentaria</taxon>
        <taxon>Atherinomorphae</taxon>
        <taxon>Cyprinodontiformes</taxon>
        <taxon>Nothobranchiidae</taxon>
        <taxon>Nothobranchius</taxon>
    </lineage>
</organism>
<gene>
    <name evidence="1" type="primary">Nfu_g_1_009724</name>
</gene>
<reference evidence="1" key="2">
    <citation type="submission" date="2016-06" db="EMBL/GenBank/DDBJ databases">
        <title>The genome of a short-lived fish provides insights into sex chromosome evolution and the genetic control of aging.</title>
        <authorList>
            <person name="Reichwald K."/>
            <person name="Felder M."/>
            <person name="Petzold A."/>
            <person name="Koch P."/>
            <person name="Groth M."/>
            <person name="Platzer M."/>
        </authorList>
    </citation>
    <scope>NUCLEOTIDE SEQUENCE</scope>
    <source>
        <tissue evidence="1">Brain</tissue>
    </source>
</reference>
<evidence type="ECO:0000313" key="1">
    <source>
        <dbReference type="EMBL" id="SBR87481.1"/>
    </source>
</evidence>
<dbReference type="EMBL" id="HAEG01010574">
    <property type="protein sequence ID" value="SBR87481.1"/>
    <property type="molecule type" value="Transcribed_RNA"/>
</dbReference>
<accession>A0A1A8Q1W4</accession>
<dbReference type="AlphaFoldDB" id="A0A1A8Q1W4"/>
<reference evidence="1" key="1">
    <citation type="submission" date="2016-05" db="EMBL/GenBank/DDBJ databases">
        <authorList>
            <person name="Lavstsen T."/>
            <person name="Jespersen J.S."/>
        </authorList>
    </citation>
    <scope>NUCLEOTIDE SEQUENCE</scope>
    <source>
        <tissue evidence="1">Brain</tissue>
    </source>
</reference>
<proteinExistence type="predicted"/>
<feature type="non-terminal residue" evidence="1">
    <location>
        <position position="61"/>
    </location>
</feature>
<feature type="non-terminal residue" evidence="1">
    <location>
        <position position="1"/>
    </location>
</feature>
<name>A0A1A8Q1W4_9TELE</name>
<sequence>RTRTHTRCQDNRTCNTICRQNILTTTGLWLPFLFFWSKLRPYDSCSQRGVCRGGLERQRAV</sequence>
<protein>
    <submittedName>
        <fullName evidence="1">Uncharacterized protein</fullName>
    </submittedName>
</protein>